<evidence type="ECO:0000259" key="1">
    <source>
        <dbReference type="Pfam" id="PF21758"/>
    </source>
</evidence>
<keyword evidence="3" id="KW-1185">Reference proteome</keyword>
<gene>
    <name evidence="2" type="ORF">AMYX_09810</name>
</gene>
<feature type="domain" description="Prenylated flavin chaperone LpdD-like" evidence="1">
    <location>
        <begin position="8"/>
        <end position="115"/>
    </location>
</feature>
<accession>A0A7I9VJD9</accession>
<comment type="caution">
    <text evidence="2">The sequence shown here is derived from an EMBL/GenBank/DDBJ whole genome shotgun (WGS) entry which is preliminary data.</text>
</comment>
<organism evidence="2 3">
    <name type="scientific">Anaeromyxobacter diazotrophicus</name>
    <dbReference type="NCBI Taxonomy" id="2590199"/>
    <lineage>
        <taxon>Bacteria</taxon>
        <taxon>Pseudomonadati</taxon>
        <taxon>Myxococcota</taxon>
        <taxon>Myxococcia</taxon>
        <taxon>Myxococcales</taxon>
        <taxon>Cystobacterineae</taxon>
        <taxon>Anaeromyxobacteraceae</taxon>
        <taxon>Anaeromyxobacter</taxon>
    </lineage>
</organism>
<sequence length="119" mass="12361">MIELALARGRVALRLTAVRLGADLAVTLSGGDRPHVGAVAVSQPRADAGATTSVLAILGHREDELARQIAARLAAATRGVVTVACGIHLDRITPAEIEEVRRVSEELALELLARLATAG</sequence>
<proteinExistence type="predicted"/>
<name>A0A7I9VJD9_9BACT</name>
<reference evidence="3" key="1">
    <citation type="journal article" date="2020" name="Appl. Environ. Microbiol.">
        <title>Diazotrophic Anaeromyxobacter Isolates from Soils.</title>
        <authorList>
            <person name="Masuda Y."/>
            <person name="Yamanaka H."/>
            <person name="Xu Z.X."/>
            <person name="Shiratori Y."/>
            <person name="Aono T."/>
            <person name="Amachi S."/>
            <person name="Senoo K."/>
            <person name="Itoh H."/>
        </authorList>
    </citation>
    <scope>NUCLEOTIDE SEQUENCE [LARGE SCALE GENOMIC DNA]</scope>
    <source>
        <strain evidence="3">R267</strain>
    </source>
</reference>
<protein>
    <recommendedName>
        <fullName evidence="1">Prenylated flavin chaperone LpdD-like domain-containing protein</fullName>
    </recommendedName>
</protein>
<dbReference type="Proteomes" id="UP000503640">
    <property type="component" value="Unassembled WGS sequence"/>
</dbReference>
<dbReference type="InterPro" id="IPR048844">
    <property type="entry name" value="LpdD_chaperone-like"/>
</dbReference>
<dbReference type="RefSeq" id="WP_176063530.1">
    <property type="nucleotide sequence ID" value="NZ_BJTG01000002.1"/>
</dbReference>
<dbReference type="Pfam" id="PF21758">
    <property type="entry name" value="PAC_bac"/>
    <property type="match status" value="1"/>
</dbReference>
<dbReference type="AlphaFoldDB" id="A0A7I9VJD9"/>
<dbReference type="EMBL" id="BJTG01000002">
    <property type="protein sequence ID" value="GEJ56240.1"/>
    <property type="molecule type" value="Genomic_DNA"/>
</dbReference>
<evidence type="ECO:0000313" key="2">
    <source>
        <dbReference type="EMBL" id="GEJ56240.1"/>
    </source>
</evidence>
<evidence type="ECO:0000313" key="3">
    <source>
        <dbReference type="Proteomes" id="UP000503640"/>
    </source>
</evidence>